<dbReference type="InterPro" id="IPR045865">
    <property type="entry name" value="ACT-like_dom_sf"/>
</dbReference>
<evidence type="ECO:0000259" key="10">
    <source>
        <dbReference type="PROSITE" id="PS50115"/>
    </source>
</evidence>
<dbReference type="SMART" id="SM01179">
    <property type="entry name" value="DUF862"/>
    <property type="match status" value="1"/>
</dbReference>
<proteinExistence type="inferred from homology"/>
<dbReference type="GO" id="GO:0000139">
    <property type="term" value="C:Golgi membrane"/>
    <property type="evidence" value="ECO:0007669"/>
    <property type="project" value="GOC"/>
</dbReference>
<dbReference type="InterPro" id="IPR001086">
    <property type="entry name" value="Preph_deHydtase"/>
</dbReference>
<dbReference type="Pfam" id="PF00800">
    <property type="entry name" value="PDT"/>
    <property type="match status" value="1"/>
</dbReference>
<dbReference type="GO" id="GO:0008270">
    <property type="term" value="F:zinc ion binding"/>
    <property type="evidence" value="ECO:0007669"/>
    <property type="project" value="UniProtKB-KW"/>
</dbReference>
<dbReference type="Gene3D" id="3.90.1720.30">
    <property type="entry name" value="PPPDE domains"/>
    <property type="match status" value="1"/>
</dbReference>
<dbReference type="InterPro" id="IPR001164">
    <property type="entry name" value="ArfGAP_dom"/>
</dbReference>
<dbReference type="EMBL" id="JAAPAO010000074">
    <property type="protein sequence ID" value="KAF4673866.1"/>
    <property type="molecule type" value="Genomic_DNA"/>
</dbReference>
<evidence type="ECO:0000256" key="5">
    <source>
        <dbReference type="ARBA" id="ARBA00022771"/>
    </source>
</evidence>
<feature type="domain" description="Arf-GAP" evidence="10">
    <location>
        <begin position="645"/>
        <end position="728"/>
    </location>
</feature>
<dbReference type="InterPro" id="IPR018247">
    <property type="entry name" value="EF_Hand_1_Ca_BS"/>
</dbReference>
<evidence type="ECO:0000259" key="14">
    <source>
        <dbReference type="PROSITE" id="PS51858"/>
    </source>
</evidence>
<dbReference type="OrthoDB" id="10266696at2759"/>
<dbReference type="SUPFAM" id="SSF47473">
    <property type="entry name" value="EF-hand"/>
    <property type="match status" value="1"/>
</dbReference>
<comment type="similarity">
    <text evidence="1">Belongs to the DeSI family.</text>
</comment>
<evidence type="ECO:0000313" key="15">
    <source>
        <dbReference type="EMBL" id="KAF4673866.1"/>
    </source>
</evidence>
<feature type="domain" description="EF-hand" evidence="11">
    <location>
        <begin position="157"/>
        <end position="192"/>
    </location>
</feature>
<evidence type="ECO:0000256" key="4">
    <source>
        <dbReference type="ARBA" id="ARBA00022723"/>
    </source>
</evidence>
<dbReference type="Gene3D" id="1.10.238.10">
    <property type="entry name" value="EF-hand"/>
    <property type="match status" value="1"/>
</dbReference>
<evidence type="ECO:0000313" key="16">
    <source>
        <dbReference type="Proteomes" id="UP000591131"/>
    </source>
</evidence>
<dbReference type="PROSITE" id="PS51671">
    <property type="entry name" value="ACT"/>
    <property type="match status" value="1"/>
</dbReference>
<dbReference type="SUPFAM" id="SSF53850">
    <property type="entry name" value="Periplasmic binding protein-like II"/>
    <property type="match status" value="1"/>
</dbReference>
<dbReference type="PROSITE" id="PS00018">
    <property type="entry name" value="EF_HAND_1"/>
    <property type="match status" value="3"/>
</dbReference>
<dbReference type="Pfam" id="PF01412">
    <property type="entry name" value="ArfGap"/>
    <property type="match status" value="1"/>
</dbReference>
<dbReference type="SMART" id="SM00105">
    <property type="entry name" value="ArfGap"/>
    <property type="match status" value="1"/>
</dbReference>
<dbReference type="AlphaFoldDB" id="A0A7J6MR47"/>
<dbReference type="InterPro" id="IPR037278">
    <property type="entry name" value="ARFGAP/RecO"/>
</dbReference>
<evidence type="ECO:0000256" key="8">
    <source>
        <dbReference type="ARBA" id="ARBA00022837"/>
    </source>
</evidence>
<dbReference type="PANTHER" id="PTHR45686:SF4">
    <property type="entry name" value="ADP-RIBOSYLATION FACTOR GTPASE ACTIVATING PROTEIN 3, ISOFORM H"/>
    <property type="match status" value="1"/>
</dbReference>
<evidence type="ECO:0000256" key="1">
    <source>
        <dbReference type="ARBA" id="ARBA00008140"/>
    </source>
</evidence>
<evidence type="ECO:0000256" key="7">
    <source>
        <dbReference type="ARBA" id="ARBA00022833"/>
    </source>
</evidence>
<dbReference type="InterPro" id="IPR038508">
    <property type="entry name" value="ArfGAP_dom_sf"/>
</dbReference>
<evidence type="ECO:0000259" key="11">
    <source>
        <dbReference type="PROSITE" id="PS50222"/>
    </source>
</evidence>
<keyword evidence="7" id="KW-0862">Zinc</keyword>
<evidence type="ECO:0000259" key="13">
    <source>
        <dbReference type="PROSITE" id="PS51671"/>
    </source>
</evidence>
<name>A0A7J6MR47_PERCH</name>
<evidence type="ECO:0000256" key="2">
    <source>
        <dbReference type="ARBA" id="ARBA00022468"/>
    </source>
</evidence>
<dbReference type="SUPFAM" id="SSF55021">
    <property type="entry name" value="ACT-like"/>
    <property type="match status" value="1"/>
</dbReference>
<dbReference type="InterPro" id="IPR042266">
    <property type="entry name" value="PPPDE_sf"/>
</dbReference>
<protein>
    <recommendedName>
        <fullName evidence="17">Calmodulin</fullName>
    </recommendedName>
</protein>
<sequence>MARASSRHPLRLTHSDFDAALEPCVQTVLREECTLLVTRVQPTTLDGVEVSHTSGPLVADALNAVVNELTTTADQLVQVIMDGSIEDWNTSLTLLLAKNRGDDKDIIAADRVIYERLVELRDTILADESGTLRQAAAGEEDPVSPTLVCPEIVLEPHVVDEIKDMFNKQDRDGDGRIDAIELAEAWKEALRKGGAQKCVDTQLMASEVARTLDIMDINGDGTVDLQEFIHAMLINGTMPNRLMEVNELVRRKLRKDPGVLDEIIDNFMRLDETGEGRLTYKQICQGMLTDVDGDDVKKEALEAMDLDNSGNVDYYEYLYYILGRRKEKVELLYYDISNGTSKALSPILFSHRVDAIWHTSVVVFGREWWFGGNVFRSIPETTPFGTPIKRIELGYTLHTENELYNVLVERLSLEYTPDTYDVMTKNCNNFTNDVSLFLLQKQIPLDILDMPHRLMGSGLARILRPFLNHWLGGFGDDAEPDSEDNLLHSLADKLASGDLASVNTMVHYSPPGQPSQTVQITAVNKKKKTVTVRRFQNGEFIIIRDVPYSKLSSIDNYTNEHAYFAALAVLLKHADEIKEEEDLRQMQKMRKGLSDALLEASAGAASGVDTSIKLYGGIVNIEDKLKEYQSWHIDTRGMVSDEERNAFFKSLRSKPANRTCIDCMTRNPVWISTGFGVFVCLNCSGRHRQMGVHITFVRSCEMDKLPPQYLIQMDLGGNERARDFFKQHNMGPGCSKPIDYHGRWAAKYRQMLQKEVDEVMGKLHYDIPNGEVENGNSTEPTATASATAGVAEVMERGRNHNDDKNKKKAAPIVIRKRPIAAPVVVKADGAAANPIPATTTHHTSSIFADNAGEVDDFFDRLEKEAAANPKPLPMPTKPSAPISGGGGFVKPVPSKVTLKGGFSTSDELLAFAPAAAEEEVSNELAIVPFESSVFGPYIHVYDTVLRGGLKIFAEYSQVEKHCLIGGTNNTTLSTLKTVYSHPWILRNSREFLVKHKYSRVEINSTSHAVELIAAHRDDPTIAAIGSTVQAEKHGLHIMKENVACDENTQTRYAIVGPANIDGDILECLDNVPLKSALCVSIKDEPSALFKALASFSLRNLNISNVVLRPLAMFPSFREALPGGGQHWDYCFYIEYEAGSNDCEEALVASLKELSGPVVQRLGNRYPSFVRHSHYRHPDWKSRSDESVSWEQLREFLSR</sequence>
<dbReference type="CDD" id="cd00051">
    <property type="entry name" value="EFh"/>
    <property type="match status" value="1"/>
</dbReference>
<dbReference type="SUPFAM" id="SSF57863">
    <property type="entry name" value="ArfGap/RecO-like zinc finger"/>
    <property type="match status" value="1"/>
</dbReference>
<evidence type="ECO:0000259" key="12">
    <source>
        <dbReference type="PROSITE" id="PS51171"/>
    </source>
</evidence>
<dbReference type="SMART" id="SM00054">
    <property type="entry name" value="EFh"/>
    <property type="match status" value="3"/>
</dbReference>
<dbReference type="PROSITE" id="PS50222">
    <property type="entry name" value="EF_HAND_2"/>
    <property type="match status" value="3"/>
</dbReference>
<dbReference type="Gene3D" id="3.30.70.260">
    <property type="match status" value="1"/>
</dbReference>
<dbReference type="GO" id="GO:0005509">
    <property type="term" value="F:calcium ion binding"/>
    <property type="evidence" value="ECO:0007669"/>
    <property type="project" value="InterPro"/>
</dbReference>
<feature type="domain" description="PPPDE" evidence="14">
    <location>
        <begin position="327"/>
        <end position="468"/>
    </location>
</feature>
<dbReference type="Pfam" id="PF13499">
    <property type="entry name" value="EF-hand_7"/>
    <property type="match status" value="1"/>
</dbReference>
<dbReference type="CDD" id="cd08959">
    <property type="entry name" value="ArfGap_ArfGap1_like"/>
    <property type="match status" value="1"/>
</dbReference>
<dbReference type="GO" id="GO:0006508">
    <property type="term" value="P:proteolysis"/>
    <property type="evidence" value="ECO:0007669"/>
    <property type="project" value="UniProtKB-KW"/>
</dbReference>
<feature type="domain" description="EF-hand" evidence="11">
    <location>
        <begin position="203"/>
        <end position="238"/>
    </location>
</feature>
<dbReference type="GO" id="GO:0005096">
    <property type="term" value="F:GTPase activator activity"/>
    <property type="evidence" value="ECO:0007669"/>
    <property type="project" value="UniProtKB-KW"/>
</dbReference>
<reference evidence="15 16" key="1">
    <citation type="submission" date="2020-04" db="EMBL/GenBank/DDBJ databases">
        <title>Perkinsus chesapeaki whole genome sequence.</title>
        <authorList>
            <person name="Bogema D.R."/>
        </authorList>
    </citation>
    <scope>NUCLEOTIDE SEQUENCE [LARGE SCALE GENOMIC DNA]</scope>
    <source>
        <strain evidence="15">ATCC PRA-425</strain>
    </source>
</reference>
<dbReference type="PROSITE" id="PS51858">
    <property type="entry name" value="PPPDE"/>
    <property type="match status" value="1"/>
</dbReference>
<dbReference type="InterPro" id="IPR002912">
    <property type="entry name" value="ACT_dom"/>
</dbReference>
<dbReference type="GO" id="GO:0004664">
    <property type="term" value="F:prephenate dehydratase activity"/>
    <property type="evidence" value="ECO:0007669"/>
    <property type="project" value="InterPro"/>
</dbReference>
<keyword evidence="4" id="KW-0479">Metal-binding</keyword>
<keyword evidence="2" id="KW-0343">GTPase activation</keyword>
<gene>
    <name evidence="15" type="ORF">FOL47_010014</name>
</gene>
<keyword evidence="16" id="KW-1185">Reference proteome</keyword>
<comment type="caution">
    <text evidence="15">The sequence shown here is derived from an EMBL/GenBank/DDBJ whole genome shotgun (WGS) entry which is preliminary data.</text>
</comment>
<feature type="domain" description="ACT" evidence="13">
    <location>
        <begin position="1076"/>
        <end position="1166"/>
    </location>
</feature>
<dbReference type="GO" id="GO:0009094">
    <property type="term" value="P:L-phenylalanine biosynthetic process"/>
    <property type="evidence" value="ECO:0007669"/>
    <property type="project" value="InterPro"/>
</dbReference>
<keyword evidence="5 9" id="KW-0863">Zinc-finger</keyword>
<dbReference type="Pfam" id="PF05903">
    <property type="entry name" value="Peptidase_C97"/>
    <property type="match status" value="1"/>
</dbReference>
<dbReference type="PROSITE" id="PS50115">
    <property type="entry name" value="ARFGAP"/>
    <property type="match status" value="1"/>
</dbReference>
<dbReference type="PRINTS" id="PR00405">
    <property type="entry name" value="REVINTRACTNG"/>
</dbReference>
<dbReference type="GO" id="GO:0008233">
    <property type="term" value="F:peptidase activity"/>
    <property type="evidence" value="ECO:0007669"/>
    <property type="project" value="UniProtKB-KW"/>
</dbReference>
<dbReference type="Proteomes" id="UP000591131">
    <property type="component" value="Unassembled WGS sequence"/>
</dbReference>
<dbReference type="InterPro" id="IPR002048">
    <property type="entry name" value="EF_hand_dom"/>
</dbReference>
<dbReference type="GO" id="GO:0048205">
    <property type="term" value="P:COPI coating of Golgi vesicle"/>
    <property type="evidence" value="ECO:0007669"/>
    <property type="project" value="TreeGrafter"/>
</dbReference>
<feature type="domain" description="EF-hand" evidence="11">
    <location>
        <begin position="292"/>
        <end position="327"/>
    </location>
</feature>
<evidence type="ECO:0000256" key="9">
    <source>
        <dbReference type="PROSITE-ProRule" id="PRU00288"/>
    </source>
</evidence>
<feature type="domain" description="Prephenate dehydratase" evidence="12">
    <location>
        <begin position="878"/>
        <end position="1057"/>
    </location>
</feature>
<keyword evidence="8" id="KW-0106">Calcium</keyword>
<dbReference type="Gene3D" id="3.40.190.10">
    <property type="entry name" value="Periplasmic binding protein-like II"/>
    <property type="match status" value="1"/>
</dbReference>
<dbReference type="InterPro" id="IPR011992">
    <property type="entry name" value="EF-hand-dom_pair"/>
</dbReference>
<dbReference type="PANTHER" id="PTHR45686">
    <property type="entry name" value="ADP-RIBOSYLATION FACTOR GTPASE ACTIVATING PROTEIN 3, ISOFORM H-RELATED"/>
    <property type="match status" value="1"/>
</dbReference>
<accession>A0A7J6MR47</accession>
<keyword evidence="3" id="KW-0645">Protease</keyword>
<keyword evidence="6" id="KW-0378">Hydrolase</keyword>
<organism evidence="15 16">
    <name type="scientific">Perkinsus chesapeaki</name>
    <name type="common">Clam parasite</name>
    <name type="synonym">Perkinsus andrewsi</name>
    <dbReference type="NCBI Taxonomy" id="330153"/>
    <lineage>
        <taxon>Eukaryota</taxon>
        <taxon>Sar</taxon>
        <taxon>Alveolata</taxon>
        <taxon>Perkinsozoa</taxon>
        <taxon>Perkinsea</taxon>
        <taxon>Perkinsida</taxon>
        <taxon>Perkinsidae</taxon>
        <taxon>Perkinsus</taxon>
    </lineage>
</organism>
<dbReference type="InterPro" id="IPR008580">
    <property type="entry name" value="PPPDE_dom"/>
</dbReference>
<dbReference type="Gene3D" id="1.10.220.150">
    <property type="entry name" value="Arf GTPase activating protein"/>
    <property type="match status" value="1"/>
</dbReference>
<evidence type="ECO:0000256" key="3">
    <source>
        <dbReference type="ARBA" id="ARBA00022670"/>
    </source>
</evidence>
<dbReference type="PROSITE" id="PS51171">
    <property type="entry name" value="PREPHENATE_DEHYDR_3"/>
    <property type="match status" value="1"/>
</dbReference>
<evidence type="ECO:0000256" key="6">
    <source>
        <dbReference type="ARBA" id="ARBA00022801"/>
    </source>
</evidence>
<evidence type="ECO:0008006" key="17">
    <source>
        <dbReference type="Google" id="ProtNLM"/>
    </source>
</evidence>